<dbReference type="EMBL" id="JANSHE010000172">
    <property type="protein sequence ID" value="KAJ3015203.1"/>
    <property type="molecule type" value="Genomic_DNA"/>
</dbReference>
<protein>
    <submittedName>
        <fullName evidence="1">Uncharacterized protein</fullName>
    </submittedName>
</protein>
<reference evidence="1" key="1">
    <citation type="submission" date="2022-08" db="EMBL/GenBank/DDBJ databases">
        <title>Genome Sequence of Pycnoporus sanguineus.</title>
        <authorList>
            <person name="Buettner E."/>
        </authorList>
    </citation>
    <scope>NUCLEOTIDE SEQUENCE</scope>
    <source>
        <strain evidence="1">CG-C14</strain>
    </source>
</reference>
<sequence>MDTRLPSQQRLNWSHRAPTAARDDSTTTAHGIVLYDGQWHGPERYNCGREMMVHSGFLWTRGVEPHNLPNADRT</sequence>
<evidence type="ECO:0000313" key="2">
    <source>
        <dbReference type="Proteomes" id="UP001144978"/>
    </source>
</evidence>
<proteinExistence type="predicted"/>
<gene>
    <name evidence="1" type="ORF">NUW54_g1111</name>
</gene>
<name>A0ACC1Q7V8_9APHY</name>
<organism evidence="1 2">
    <name type="scientific">Trametes sanguinea</name>
    <dbReference type="NCBI Taxonomy" id="158606"/>
    <lineage>
        <taxon>Eukaryota</taxon>
        <taxon>Fungi</taxon>
        <taxon>Dikarya</taxon>
        <taxon>Basidiomycota</taxon>
        <taxon>Agaricomycotina</taxon>
        <taxon>Agaricomycetes</taxon>
        <taxon>Polyporales</taxon>
        <taxon>Polyporaceae</taxon>
        <taxon>Trametes</taxon>
    </lineage>
</organism>
<dbReference type="Proteomes" id="UP001144978">
    <property type="component" value="Unassembled WGS sequence"/>
</dbReference>
<accession>A0ACC1Q7V8</accession>
<evidence type="ECO:0000313" key="1">
    <source>
        <dbReference type="EMBL" id="KAJ3015203.1"/>
    </source>
</evidence>
<comment type="caution">
    <text evidence="1">The sequence shown here is derived from an EMBL/GenBank/DDBJ whole genome shotgun (WGS) entry which is preliminary data.</text>
</comment>
<keyword evidence="2" id="KW-1185">Reference proteome</keyword>